<evidence type="ECO:0000256" key="3">
    <source>
        <dbReference type="ARBA" id="ARBA00022692"/>
    </source>
</evidence>
<evidence type="ECO:0000256" key="7">
    <source>
        <dbReference type="SAM" id="Phobius"/>
    </source>
</evidence>
<feature type="transmembrane region" description="Helical" evidence="7">
    <location>
        <begin position="148"/>
        <end position="166"/>
    </location>
</feature>
<dbReference type="OrthoDB" id="9801622at2"/>
<comment type="subcellular location">
    <subcellularLocation>
        <location evidence="1">Cell membrane</location>
        <topology evidence="1">Multi-pass membrane protein</topology>
    </subcellularLocation>
</comment>
<proteinExistence type="predicted"/>
<dbReference type="SUPFAM" id="SSF48317">
    <property type="entry name" value="Acid phosphatase/Vanadium-dependent haloperoxidase"/>
    <property type="match status" value="1"/>
</dbReference>
<dbReference type="Gene3D" id="1.20.144.10">
    <property type="entry name" value="Phosphatidic acid phosphatase type 2/haloperoxidase"/>
    <property type="match status" value="1"/>
</dbReference>
<evidence type="ECO:0000313" key="9">
    <source>
        <dbReference type="EMBL" id="AGK59785.1"/>
    </source>
</evidence>
<name>N0BI01_9HYPH</name>
<feature type="domain" description="Phosphatidic acid phosphatase type 2/haloperoxidase" evidence="8">
    <location>
        <begin position="54"/>
        <end position="163"/>
    </location>
</feature>
<evidence type="ECO:0000259" key="8">
    <source>
        <dbReference type="SMART" id="SM00014"/>
    </source>
</evidence>
<organism evidence="9 10">
    <name type="scientific">Hyphomicrobium denitrificans 1NES1</name>
    <dbReference type="NCBI Taxonomy" id="670307"/>
    <lineage>
        <taxon>Bacteria</taxon>
        <taxon>Pseudomonadati</taxon>
        <taxon>Pseudomonadota</taxon>
        <taxon>Alphaproteobacteria</taxon>
        <taxon>Hyphomicrobiales</taxon>
        <taxon>Hyphomicrobiaceae</taxon>
        <taxon>Hyphomicrobium</taxon>
    </lineage>
</organism>
<gene>
    <name evidence="9" type="ORF">HYPDE_40583</name>
</gene>
<dbReference type="EMBL" id="CP005587">
    <property type="protein sequence ID" value="AGK59785.1"/>
    <property type="molecule type" value="Genomic_DNA"/>
</dbReference>
<keyword evidence="2" id="KW-1003">Cell membrane</keyword>
<evidence type="ECO:0000256" key="1">
    <source>
        <dbReference type="ARBA" id="ARBA00004651"/>
    </source>
</evidence>
<dbReference type="GO" id="GO:0016787">
    <property type="term" value="F:hydrolase activity"/>
    <property type="evidence" value="ECO:0007669"/>
    <property type="project" value="UniProtKB-KW"/>
</dbReference>
<evidence type="ECO:0000256" key="6">
    <source>
        <dbReference type="ARBA" id="ARBA00023136"/>
    </source>
</evidence>
<protein>
    <recommendedName>
        <fullName evidence="8">Phosphatidic acid phosphatase type 2/haloperoxidase domain-containing protein</fullName>
    </recommendedName>
</protein>
<dbReference type="eggNOG" id="COG0671">
    <property type="taxonomic scope" value="Bacteria"/>
</dbReference>
<accession>N0BI01</accession>
<keyword evidence="5 7" id="KW-1133">Transmembrane helix</keyword>
<feature type="transmembrane region" description="Helical" evidence="7">
    <location>
        <begin position="22"/>
        <end position="43"/>
    </location>
</feature>
<dbReference type="PANTHER" id="PTHR14969">
    <property type="entry name" value="SPHINGOSINE-1-PHOSPHATE PHOSPHOHYDROLASE"/>
    <property type="match status" value="1"/>
</dbReference>
<keyword evidence="10" id="KW-1185">Reference proteome</keyword>
<evidence type="ECO:0000256" key="5">
    <source>
        <dbReference type="ARBA" id="ARBA00022989"/>
    </source>
</evidence>
<dbReference type="RefSeq" id="WP_015599799.1">
    <property type="nucleotide sequence ID" value="NC_021172.1"/>
</dbReference>
<evidence type="ECO:0000256" key="4">
    <source>
        <dbReference type="ARBA" id="ARBA00022801"/>
    </source>
</evidence>
<dbReference type="SMART" id="SM00014">
    <property type="entry name" value="acidPPc"/>
    <property type="match status" value="1"/>
</dbReference>
<keyword evidence="4" id="KW-0378">Hydrolase</keyword>
<dbReference type="InterPro" id="IPR036938">
    <property type="entry name" value="PAP2/HPO_sf"/>
</dbReference>
<evidence type="ECO:0000313" key="10">
    <source>
        <dbReference type="Proteomes" id="UP000005952"/>
    </source>
</evidence>
<reference evidence="9 10" key="1">
    <citation type="journal article" date="2013" name="Genome Announc.">
        <title>Genome sequences for three denitrifying bacterial strains isolated from a uranium- and nitrate-contaminated subsurface environment.</title>
        <authorList>
            <person name="Venkatramanan R."/>
            <person name="Prakash O."/>
            <person name="Woyke T."/>
            <person name="Chain P."/>
            <person name="Goodwin L.A."/>
            <person name="Watson D."/>
            <person name="Brooks S."/>
            <person name="Kostka J.E."/>
            <person name="Green S.J."/>
        </authorList>
    </citation>
    <scope>NUCLEOTIDE SEQUENCE [LARGE SCALE GENOMIC DNA]</scope>
    <source>
        <strain evidence="9 10">1NES1</strain>
    </source>
</reference>
<dbReference type="HOGENOM" id="CLU_072573_8_0_5"/>
<dbReference type="GO" id="GO:0005886">
    <property type="term" value="C:plasma membrane"/>
    <property type="evidence" value="ECO:0007669"/>
    <property type="project" value="UniProtKB-SubCell"/>
</dbReference>
<dbReference type="AlphaFoldDB" id="N0BI01"/>
<dbReference type="PANTHER" id="PTHR14969:SF62">
    <property type="entry name" value="DECAPRENYLPHOSPHORYL-5-PHOSPHORIBOSE PHOSPHATASE RV3807C-RELATED"/>
    <property type="match status" value="1"/>
</dbReference>
<feature type="transmembrane region" description="Helical" evidence="7">
    <location>
        <begin position="55"/>
        <end position="77"/>
    </location>
</feature>
<dbReference type="KEGG" id="hdt:HYPDE_40583"/>
<dbReference type="InterPro" id="IPR000326">
    <property type="entry name" value="PAP2/HPO"/>
</dbReference>
<dbReference type="Proteomes" id="UP000005952">
    <property type="component" value="Chromosome"/>
</dbReference>
<feature type="transmembrane region" description="Helical" evidence="7">
    <location>
        <begin position="97"/>
        <end position="116"/>
    </location>
</feature>
<keyword evidence="6 7" id="KW-0472">Membrane</keyword>
<dbReference type="Pfam" id="PF01569">
    <property type="entry name" value="PAP2"/>
    <property type="match status" value="1"/>
</dbReference>
<evidence type="ECO:0000256" key="2">
    <source>
        <dbReference type="ARBA" id="ARBA00022475"/>
    </source>
</evidence>
<sequence length="184" mass="19921">MDVLITQWINAAAGKSALLDMFMIATTQYCVPLVVLLVALQWWSASDRMHVRHTCIAAGLSFVIGLGLNQIILLFVHRVRPYDAGVSHLIISPSSDWSFPSDHVTATIAIATAFLLHGIRRRGAAFLAAAGLVCVSRIYVGTYYFTDVLGGAATGASAAIAVRWLYWEGTRLDRLATGISNPQC</sequence>
<dbReference type="STRING" id="670307.HYPDE_40583"/>
<feature type="transmembrane region" description="Helical" evidence="7">
    <location>
        <begin position="123"/>
        <end position="142"/>
    </location>
</feature>
<keyword evidence="3 7" id="KW-0812">Transmembrane</keyword>